<feature type="transmembrane region" description="Helical" evidence="5">
    <location>
        <begin position="7"/>
        <end position="27"/>
    </location>
</feature>
<gene>
    <name evidence="7" type="primary">Cre-srx-64</name>
    <name evidence="7" type="ORF">CRE_09195</name>
</gene>
<keyword evidence="2 5" id="KW-0812">Transmembrane</keyword>
<evidence type="ECO:0000259" key="6">
    <source>
        <dbReference type="PROSITE" id="PS50262"/>
    </source>
</evidence>
<feature type="transmembrane region" description="Helical" evidence="5">
    <location>
        <begin position="79"/>
        <end position="102"/>
    </location>
</feature>
<dbReference type="STRING" id="31234.E3LHF2"/>
<protein>
    <submittedName>
        <fullName evidence="7">CRE-SRX-64 protein</fullName>
    </submittedName>
</protein>
<evidence type="ECO:0000256" key="4">
    <source>
        <dbReference type="ARBA" id="ARBA00023136"/>
    </source>
</evidence>
<dbReference type="Gene3D" id="1.20.1070.10">
    <property type="entry name" value="Rhodopsin 7-helix transmembrane proteins"/>
    <property type="match status" value="1"/>
</dbReference>
<dbReference type="EMBL" id="DS268409">
    <property type="protein sequence ID" value="EFO94873.1"/>
    <property type="molecule type" value="Genomic_DNA"/>
</dbReference>
<evidence type="ECO:0000256" key="2">
    <source>
        <dbReference type="ARBA" id="ARBA00022692"/>
    </source>
</evidence>
<feature type="domain" description="G-protein coupled receptors family 1 profile" evidence="6">
    <location>
        <begin position="18"/>
        <end position="239"/>
    </location>
</feature>
<dbReference type="AlphaFoldDB" id="E3LHF2"/>
<dbReference type="OrthoDB" id="5837084at2759"/>
<feature type="transmembrane region" description="Helical" evidence="5">
    <location>
        <begin position="122"/>
        <end position="139"/>
    </location>
</feature>
<evidence type="ECO:0000256" key="5">
    <source>
        <dbReference type="SAM" id="Phobius"/>
    </source>
</evidence>
<reference evidence="7" key="1">
    <citation type="submission" date="2007-07" db="EMBL/GenBank/DDBJ databases">
        <title>PCAP assembly of the Caenorhabditis remanei genome.</title>
        <authorList>
            <consortium name="The Caenorhabditis remanei Sequencing Consortium"/>
            <person name="Wilson R.K."/>
        </authorList>
    </citation>
    <scope>NUCLEOTIDE SEQUENCE [LARGE SCALE GENOMIC DNA]</scope>
    <source>
        <strain evidence="7">PB4641</strain>
    </source>
</reference>
<dbReference type="Pfam" id="PF10328">
    <property type="entry name" value="7TM_GPCR_Srx"/>
    <property type="match status" value="1"/>
</dbReference>
<dbReference type="PROSITE" id="PS50262">
    <property type="entry name" value="G_PROTEIN_RECEP_F1_2"/>
    <property type="match status" value="1"/>
</dbReference>
<evidence type="ECO:0000313" key="8">
    <source>
        <dbReference type="Proteomes" id="UP000008281"/>
    </source>
</evidence>
<dbReference type="PANTHER" id="PTHR23017">
    <property type="entry name" value="SERPENTINE RECEPTOR, CLASS X"/>
    <property type="match status" value="1"/>
</dbReference>
<dbReference type="Proteomes" id="UP000008281">
    <property type="component" value="Unassembled WGS sequence"/>
</dbReference>
<dbReference type="InterPro" id="IPR019430">
    <property type="entry name" value="7TM_GPCR_serpentine_rcpt_Srx"/>
</dbReference>
<accession>E3LHF2</accession>
<evidence type="ECO:0000313" key="7">
    <source>
        <dbReference type="EMBL" id="EFO94873.1"/>
    </source>
</evidence>
<dbReference type="eggNOG" id="ENOG502R0U2">
    <property type="taxonomic scope" value="Eukaryota"/>
</dbReference>
<dbReference type="InterPro" id="IPR017452">
    <property type="entry name" value="GPCR_Rhodpsn_7TM"/>
</dbReference>
<sequence>MESINQTAYALLPISLIGSILNWSIFYAVHKLQNFNHAFGYLSANQAIADAMHSTTFLLYFCPMVLLDSAEMKEWSHHCGFILLFCYELSVMIHLAISLNRFTAVWAPYEYQTIFSNMNTKIMIAAIWIFTGTVAFLFYEKSCHFYYEEKIHFLTFTSSEFCGYIGWYGDFLKNASIVAIVVSIDMLTVFKVRKMSKKVVANISDQSQHRMSCREMRFLKQTVTQGSVFMLELLTYFFVPQYFEDKWIVFFATSFAWVAVHAVDGSIKSISLYSCVSSCTSKIPFEGKDPNVIGYLCAVDRCIHDFFQETEYDRFELMWRKLPDSLNWCATNAQMSVTKFTSKKEVMMFKVKNMMEKKKMEIGERCTAVVISFDNDDSLRDLDLEKILKTCTVHHVEFSSARIQGLANVLKSFNSAVIDLLIVGPSKASSYLLFQQFLGDYYDYLPTLCQINFAHSLPRAREENGFLESMQRLRSEKKFLLMGASKDRTDMHLNLFFGNMDKKYCRERYFRYLSYF</sequence>
<name>E3LHF2_CAERE</name>
<keyword evidence="3 5" id="KW-1133">Transmembrane helix</keyword>
<dbReference type="PANTHER" id="PTHR23017:SF7">
    <property type="entry name" value="G-PROTEIN COUPLED RECEPTORS FAMILY 1 PROFILE DOMAIN-CONTAINING PROTEIN"/>
    <property type="match status" value="1"/>
</dbReference>
<dbReference type="FunCoup" id="E3LHF2">
    <property type="interactions" value="4"/>
</dbReference>
<evidence type="ECO:0000256" key="3">
    <source>
        <dbReference type="ARBA" id="ARBA00022989"/>
    </source>
</evidence>
<evidence type="ECO:0000256" key="1">
    <source>
        <dbReference type="ARBA" id="ARBA00004370"/>
    </source>
</evidence>
<dbReference type="GO" id="GO:0016020">
    <property type="term" value="C:membrane"/>
    <property type="evidence" value="ECO:0007669"/>
    <property type="project" value="UniProtKB-SubCell"/>
</dbReference>
<organism evidence="8">
    <name type="scientific">Caenorhabditis remanei</name>
    <name type="common">Caenorhabditis vulgaris</name>
    <dbReference type="NCBI Taxonomy" id="31234"/>
    <lineage>
        <taxon>Eukaryota</taxon>
        <taxon>Metazoa</taxon>
        <taxon>Ecdysozoa</taxon>
        <taxon>Nematoda</taxon>
        <taxon>Chromadorea</taxon>
        <taxon>Rhabditida</taxon>
        <taxon>Rhabditina</taxon>
        <taxon>Rhabditomorpha</taxon>
        <taxon>Rhabditoidea</taxon>
        <taxon>Rhabditidae</taxon>
        <taxon>Peloderinae</taxon>
        <taxon>Caenorhabditis</taxon>
    </lineage>
</organism>
<comment type="subcellular location">
    <subcellularLocation>
        <location evidence="1">Membrane</location>
    </subcellularLocation>
</comment>
<proteinExistence type="predicted"/>
<keyword evidence="8" id="KW-1185">Reference proteome</keyword>
<dbReference type="SUPFAM" id="SSF81321">
    <property type="entry name" value="Family A G protein-coupled receptor-like"/>
    <property type="match status" value="1"/>
</dbReference>
<keyword evidence="4 5" id="KW-0472">Membrane</keyword>
<dbReference type="CDD" id="cd00637">
    <property type="entry name" value="7tm_classA_rhodopsin-like"/>
    <property type="match status" value="1"/>
</dbReference>
<dbReference type="InParanoid" id="E3LHF2"/>
<dbReference type="HOGENOM" id="CLU_528110_0_0_1"/>